<feature type="transmembrane region" description="Helical" evidence="2">
    <location>
        <begin position="263"/>
        <end position="282"/>
    </location>
</feature>
<keyword evidence="2" id="KW-0812">Transmembrane</keyword>
<gene>
    <name evidence="3" type="ORF">BDEG_25396</name>
</gene>
<evidence type="ECO:0000256" key="2">
    <source>
        <dbReference type="SAM" id="Phobius"/>
    </source>
</evidence>
<feature type="region of interest" description="Disordered" evidence="1">
    <location>
        <begin position="377"/>
        <end position="397"/>
    </location>
</feature>
<dbReference type="AlphaFoldDB" id="A0A177WR27"/>
<sequence>MPALSNSPTPLMRIHCPSDIVSKEFYVPWMNSNTQTISTNPFACATQESVHYFWQLTKNNTSPTPSAVRMLCHSCPLSSSSSDFAKSGCVPNIGKETVVNNVTIQSERLFGCSQGTVMGPAPVVDGNLHLEPTPGTSVLIQSLVSDCPETNDPSSSLYTIAAPTLNVSSTEISRKSTVRYAYSVFRADKYSCSPSISLHSGQVKAYVFGAQFYSDQDCSLPLSSDDNILAQASTCEPSTRIEAQWVLFKDSGDAAPPSKTPQLVLLLFAMAGVVMICSYIAYERLNKFYPGLFKKQNAKAKTGAQNKHINRLFCGPKRDSDCDSVDSHGTAVLQTCQEKKFRLPYNEMMGDLDNSVSDTNSINDDVLFTAINSKPHDCHPSYTEHPGANMPNHDSKS</sequence>
<name>A0A177WR27_BATDL</name>
<keyword evidence="2" id="KW-0472">Membrane</keyword>
<evidence type="ECO:0000256" key="1">
    <source>
        <dbReference type="SAM" id="MobiDB-lite"/>
    </source>
</evidence>
<protein>
    <submittedName>
        <fullName evidence="3">Uncharacterized protein</fullName>
    </submittedName>
</protein>
<dbReference type="Proteomes" id="UP000077115">
    <property type="component" value="Unassembled WGS sequence"/>
</dbReference>
<evidence type="ECO:0000313" key="4">
    <source>
        <dbReference type="Proteomes" id="UP000077115"/>
    </source>
</evidence>
<proteinExistence type="predicted"/>
<keyword evidence="2" id="KW-1133">Transmembrane helix</keyword>
<evidence type="ECO:0000313" key="3">
    <source>
        <dbReference type="EMBL" id="OAJ41860.1"/>
    </source>
</evidence>
<dbReference type="VEuPathDB" id="FungiDB:BDEG_25396"/>
<reference evidence="3 4" key="1">
    <citation type="submission" date="2006-10" db="EMBL/GenBank/DDBJ databases">
        <title>The Genome Sequence of Batrachochytrium dendrobatidis JEL423.</title>
        <authorList>
            <consortium name="The Broad Institute Genome Sequencing Platform"/>
            <person name="Birren B."/>
            <person name="Lander E."/>
            <person name="Galagan J."/>
            <person name="Cuomo C."/>
            <person name="Devon K."/>
            <person name="Jaffe D."/>
            <person name="Butler J."/>
            <person name="Alvarez P."/>
            <person name="Gnerre S."/>
            <person name="Grabherr M."/>
            <person name="Kleber M."/>
            <person name="Mauceli E."/>
            <person name="Brockman W."/>
            <person name="Young S."/>
            <person name="LaButti K."/>
            <person name="Sykes S."/>
            <person name="DeCaprio D."/>
            <person name="Crawford M."/>
            <person name="Koehrsen M."/>
            <person name="Engels R."/>
            <person name="Montgomery P."/>
            <person name="Pearson M."/>
            <person name="Howarth C."/>
            <person name="Larson L."/>
            <person name="White J."/>
            <person name="O'Leary S."/>
            <person name="Kodira C."/>
            <person name="Zeng Q."/>
            <person name="Yandava C."/>
            <person name="Alvarado L."/>
            <person name="Longcore J."/>
            <person name="James T."/>
        </authorList>
    </citation>
    <scope>NUCLEOTIDE SEQUENCE [LARGE SCALE GENOMIC DNA]</scope>
    <source>
        <strain evidence="3 4">JEL423</strain>
    </source>
</reference>
<organism evidence="3 4">
    <name type="scientific">Batrachochytrium dendrobatidis (strain JEL423)</name>
    <dbReference type="NCBI Taxonomy" id="403673"/>
    <lineage>
        <taxon>Eukaryota</taxon>
        <taxon>Fungi</taxon>
        <taxon>Fungi incertae sedis</taxon>
        <taxon>Chytridiomycota</taxon>
        <taxon>Chytridiomycota incertae sedis</taxon>
        <taxon>Chytridiomycetes</taxon>
        <taxon>Rhizophydiales</taxon>
        <taxon>Rhizophydiales incertae sedis</taxon>
        <taxon>Batrachochytrium</taxon>
    </lineage>
</organism>
<reference evidence="3 4" key="2">
    <citation type="submission" date="2016-05" db="EMBL/GenBank/DDBJ databases">
        <title>Lineage-specific infection strategies underlie the spectrum of fungal disease in amphibians.</title>
        <authorList>
            <person name="Cuomo C.A."/>
            <person name="Farrer R.A."/>
            <person name="James T."/>
            <person name="Longcore J."/>
            <person name="Birren B."/>
        </authorList>
    </citation>
    <scope>NUCLEOTIDE SEQUENCE [LARGE SCALE GENOMIC DNA]</scope>
    <source>
        <strain evidence="3 4">JEL423</strain>
    </source>
</reference>
<dbReference type="EMBL" id="DS022306">
    <property type="protein sequence ID" value="OAJ41860.1"/>
    <property type="molecule type" value="Genomic_DNA"/>
</dbReference>
<accession>A0A177WR27</accession>